<dbReference type="AlphaFoldDB" id="A0AAV5KMY1"/>
<organism evidence="3 4">
    <name type="scientific">Rubroshorea leprosula</name>
    <dbReference type="NCBI Taxonomy" id="152421"/>
    <lineage>
        <taxon>Eukaryota</taxon>
        <taxon>Viridiplantae</taxon>
        <taxon>Streptophyta</taxon>
        <taxon>Embryophyta</taxon>
        <taxon>Tracheophyta</taxon>
        <taxon>Spermatophyta</taxon>
        <taxon>Magnoliopsida</taxon>
        <taxon>eudicotyledons</taxon>
        <taxon>Gunneridae</taxon>
        <taxon>Pentapetalae</taxon>
        <taxon>rosids</taxon>
        <taxon>malvids</taxon>
        <taxon>Malvales</taxon>
        <taxon>Dipterocarpaceae</taxon>
        <taxon>Rubroshorea</taxon>
    </lineage>
</organism>
<proteinExistence type="predicted"/>
<accession>A0AAV5KMY1</accession>
<evidence type="ECO:0000313" key="4">
    <source>
        <dbReference type="Proteomes" id="UP001054252"/>
    </source>
</evidence>
<feature type="signal peptide" evidence="2">
    <location>
        <begin position="1"/>
        <end position="23"/>
    </location>
</feature>
<evidence type="ECO:0000256" key="1">
    <source>
        <dbReference type="SAM" id="MobiDB-lite"/>
    </source>
</evidence>
<dbReference type="Proteomes" id="UP001054252">
    <property type="component" value="Unassembled WGS sequence"/>
</dbReference>
<protein>
    <submittedName>
        <fullName evidence="3">Uncharacterized protein</fullName>
    </submittedName>
</protein>
<feature type="region of interest" description="Disordered" evidence="1">
    <location>
        <begin position="57"/>
        <end position="93"/>
    </location>
</feature>
<keyword evidence="2" id="KW-0732">Signal</keyword>
<evidence type="ECO:0000313" key="3">
    <source>
        <dbReference type="EMBL" id="GKV25811.1"/>
    </source>
</evidence>
<dbReference type="EMBL" id="BPVZ01000070">
    <property type="protein sequence ID" value="GKV25811.1"/>
    <property type="molecule type" value="Genomic_DNA"/>
</dbReference>
<feature type="compositionally biased region" description="Basic and acidic residues" evidence="1">
    <location>
        <begin position="69"/>
        <end position="79"/>
    </location>
</feature>
<keyword evidence="4" id="KW-1185">Reference proteome</keyword>
<evidence type="ECO:0000256" key="2">
    <source>
        <dbReference type="SAM" id="SignalP"/>
    </source>
</evidence>
<reference evidence="3 4" key="1">
    <citation type="journal article" date="2021" name="Commun. Biol.">
        <title>The genome of Shorea leprosula (Dipterocarpaceae) highlights the ecological relevance of drought in aseasonal tropical rainforests.</title>
        <authorList>
            <person name="Ng K.K.S."/>
            <person name="Kobayashi M.J."/>
            <person name="Fawcett J.A."/>
            <person name="Hatakeyama M."/>
            <person name="Paape T."/>
            <person name="Ng C.H."/>
            <person name="Ang C.C."/>
            <person name="Tnah L.H."/>
            <person name="Lee C.T."/>
            <person name="Nishiyama T."/>
            <person name="Sese J."/>
            <person name="O'Brien M.J."/>
            <person name="Copetti D."/>
            <person name="Mohd Noor M.I."/>
            <person name="Ong R.C."/>
            <person name="Putra M."/>
            <person name="Sireger I.Z."/>
            <person name="Indrioko S."/>
            <person name="Kosugi Y."/>
            <person name="Izuno A."/>
            <person name="Isagi Y."/>
            <person name="Lee S.L."/>
            <person name="Shimizu K.K."/>
        </authorList>
    </citation>
    <scope>NUCLEOTIDE SEQUENCE [LARGE SCALE GENOMIC DNA]</scope>
    <source>
        <strain evidence="3">214</strain>
    </source>
</reference>
<comment type="caution">
    <text evidence="3">The sequence shown here is derived from an EMBL/GenBank/DDBJ whole genome shotgun (WGS) entry which is preliminary data.</text>
</comment>
<name>A0AAV5KMY1_9ROSI</name>
<gene>
    <name evidence="3" type="ORF">SLEP1_g35198</name>
</gene>
<sequence>MKINYRNLAALFALILMQTLITSSNSLCFYREDVPLLPPRERNFPRRLLGSMASFSTSGNTVTGAAAAKEPKKAVEPSLRKAPASVPNPTQNK</sequence>
<feature type="chain" id="PRO_5043921442" evidence="2">
    <location>
        <begin position="24"/>
        <end position="93"/>
    </location>
</feature>